<proteinExistence type="predicted"/>
<sequence>MAGVNDYELLTRYVYAELTTRFAEADPAVSVSIQGKGVHWSCTIQIAKRVCTISVYPRDVMPYWIGFQNANMLVAEGWTAHDNTMYRPIAAWLHGADRAELYTHGEFIDREIRALGDLEAKLIEHDHALSAILTHDLQPFSKRAYDLVAQNPTRSCRIKFYGHNQQPDAHFLWDDCPLFQFPVTQSADLAVMLRRWLIDLAAPSALEQEFPWLSVGKLARYYEVGQGIEGEFIVSWDRMAVFYTNFDWPMAPIGHCFVGILRDAGYDRLFRAGQSLVTLILSRSRRHNLRMEQASISFFFHADATMNVTLNTIGGRKEHVFYRLPVALTPTLRQMLDHFARQAID</sequence>
<dbReference type="EMBL" id="LGKP01000005">
    <property type="protein sequence ID" value="KPL91453.1"/>
    <property type="molecule type" value="Genomic_DNA"/>
</dbReference>
<protein>
    <submittedName>
        <fullName evidence="1">Uncharacterized protein</fullName>
    </submittedName>
</protein>
<organism evidence="1 2">
    <name type="scientific">Herpetosiphon geysericola</name>
    <dbReference type="NCBI Taxonomy" id="70996"/>
    <lineage>
        <taxon>Bacteria</taxon>
        <taxon>Bacillati</taxon>
        <taxon>Chloroflexota</taxon>
        <taxon>Chloroflexia</taxon>
        <taxon>Herpetosiphonales</taxon>
        <taxon>Herpetosiphonaceae</taxon>
        <taxon>Herpetosiphon</taxon>
    </lineage>
</organism>
<evidence type="ECO:0000313" key="2">
    <source>
        <dbReference type="Proteomes" id="UP000050277"/>
    </source>
</evidence>
<keyword evidence="2" id="KW-1185">Reference proteome</keyword>
<evidence type="ECO:0000313" key="1">
    <source>
        <dbReference type="EMBL" id="KPL91453.1"/>
    </source>
</evidence>
<dbReference type="Proteomes" id="UP000050277">
    <property type="component" value="Unassembled WGS sequence"/>
</dbReference>
<name>A0A0P6YMK4_9CHLR</name>
<accession>A0A0P6YMK4</accession>
<comment type="caution">
    <text evidence="1">The sequence shown here is derived from an EMBL/GenBank/DDBJ whole genome shotgun (WGS) entry which is preliminary data.</text>
</comment>
<reference evidence="1 2" key="1">
    <citation type="submission" date="2015-07" db="EMBL/GenBank/DDBJ databases">
        <title>Whole genome sequence of Herpetosiphon geysericola DSM 7119.</title>
        <authorList>
            <person name="Hemp J."/>
            <person name="Ward L.M."/>
            <person name="Pace L.A."/>
            <person name="Fischer W.W."/>
        </authorList>
    </citation>
    <scope>NUCLEOTIDE SEQUENCE [LARGE SCALE GENOMIC DNA]</scope>
    <source>
        <strain evidence="1 2">DSM 7119</strain>
    </source>
</reference>
<dbReference type="STRING" id="70996.SE18_02025"/>
<dbReference type="AlphaFoldDB" id="A0A0P6YMK4"/>
<gene>
    <name evidence="1" type="ORF">SE18_02025</name>
</gene>